<accession>A0ABZ0YVG9</accession>
<dbReference type="PANTHER" id="PTHR47363">
    <property type="entry name" value="GLUCOKINASE"/>
    <property type="match status" value="1"/>
</dbReference>
<dbReference type="RefSeq" id="WP_322520606.1">
    <property type="nucleotide sequence ID" value="NZ_CP140153.1"/>
</dbReference>
<evidence type="ECO:0000313" key="5">
    <source>
        <dbReference type="Proteomes" id="UP001327459"/>
    </source>
</evidence>
<organism evidence="4 5">
    <name type="scientific">Guyparkeria halophila</name>
    <dbReference type="NCBI Taxonomy" id="47960"/>
    <lineage>
        <taxon>Bacteria</taxon>
        <taxon>Pseudomonadati</taxon>
        <taxon>Pseudomonadota</taxon>
        <taxon>Gammaproteobacteria</taxon>
        <taxon>Chromatiales</taxon>
        <taxon>Thioalkalibacteraceae</taxon>
        <taxon>Guyparkeria</taxon>
    </lineage>
</organism>
<name>A0ABZ0YVG9_9GAMM</name>
<protein>
    <submittedName>
        <fullName evidence="4">Glucokinase</fullName>
    </submittedName>
</protein>
<dbReference type="EMBL" id="CP140153">
    <property type="protein sequence ID" value="WQH15579.1"/>
    <property type="molecule type" value="Genomic_DNA"/>
</dbReference>
<evidence type="ECO:0000256" key="1">
    <source>
        <dbReference type="ARBA" id="ARBA00022679"/>
    </source>
</evidence>
<keyword evidence="2" id="KW-0418">Kinase</keyword>
<sequence>MILAGDIGGTRSRLALFADDEPVARFEQTLSSREYADFSAMLSTFLDLAGRHHDREPIEATAFGIAGPVQGEGADARVQATNLPWTLSAAMIGKALGGAPVRLVNDLIAVGLGALASPIDRRVNLNPEAASGKGHAAVIAPGTGLGEALFFHDGHDHNPMPSEGGHCDFGPNDEREMALLRYLRGRFGGHVSYERILSGDGFSSLYAFARHAELGRPAPGADGQLSAASDPNALITQWANRGEDECAVIACRLFARILGAEAGNLALKALPTGGVFLAGAIVGHILPFLREQTLEGFLDKGRFATMLGRLPLWVIADGGLGLAGARELAARDRAEQAMDSSRGA</sequence>
<evidence type="ECO:0000313" key="4">
    <source>
        <dbReference type="EMBL" id="WQH15579.1"/>
    </source>
</evidence>
<keyword evidence="1" id="KW-0808">Transferase</keyword>
<dbReference type="Gene3D" id="3.30.420.40">
    <property type="match status" value="1"/>
</dbReference>
<proteinExistence type="inferred from homology"/>
<comment type="similarity">
    <text evidence="3">Belongs to the bacterial glucokinase family.</text>
</comment>
<dbReference type="CDD" id="cd24008">
    <property type="entry name" value="ASKHA_NBD_GLK"/>
    <property type="match status" value="1"/>
</dbReference>
<evidence type="ECO:0000256" key="2">
    <source>
        <dbReference type="ARBA" id="ARBA00022777"/>
    </source>
</evidence>
<dbReference type="PANTHER" id="PTHR47363:SF1">
    <property type="entry name" value="GLUCOKINASE"/>
    <property type="match status" value="1"/>
</dbReference>
<dbReference type="InterPro" id="IPR003836">
    <property type="entry name" value="Glucokinase"/>
</dbReference>
<dbReference type="SUPFAM" id="SSF53067">
    <property type="entry name" value="Actin-like ATPase domain"/>
    <property type="match status" value="1"/>
</dbReference>
<evidence type="ECO:0000256" key="3">
    <source>
        <dbReference type="RuleBase" id="RU004046"/>
    </source>
</evidence>
<dbReference type="Pfam" id="PF02685">
    <property type="entry name" value="Glucokinase"/>
    <property type="match status" value="1"/>
</dbReference>
<reference evidence="4 5" key="1">
    <citation type="submission" date="2023-11" db="EMBL/GenBank/DDBJ databases">
        <title>MicrobeMod: A computational toolkit for identifying prokaryotic methylation and restriction-modification with nanopore sequencing.</title>
        <authorList>
            <person name="Crits-Christoph A."/>
            <person name="Kang S.C."/>
            <person name="Lee H."/>
            <person name="Ostrov N."/>
        </authorList>
    </citation>
    <scope>NUCLEOTIDE SEQUENCE [LARGE SCALE GENOMIC DNA]</scope>
    <source>
        <strain evidence="4 5">ATCC 49870</strain>
    </source>
</reference>
<dbReference type="InterPro" id="IPR043129">
    <property type="entry name" value="ATPase_NBD"/>
</dbReference>
<keyword evidence="5" id="KW-1185">Reference proteome</keyword>
<dbReference type="Gene3D" id="3.40.367.20">
    <property type="match status" value="1"/>
</dbReference>
<dbReference type="Proteomes" id="UP001327459">
    <property type="component" value="Chromosome"/>
</dbReference>
<gene>
    <name evidence="4" type="ORF">SR882_07355</name>
</gene>